<evidence type="ECO:0000256" key="2">
    <source>
        <dbReference type="ARBA" id="ARBA00023239"/>
    </source>
</evidence>
<dbReference type="NCBIfam" id="TIGR00521">
    <property type="entry name" value="coaBC_dfp"/>
    <property type="match status" value="1"/>
</dbReference>
<accession>A0A7G9YAY2</accession>
<dbReference type="EC" id="6.3.2.5" evidence="3"/>
<evidence type="ECO:0000259" key="4">
    <source>
        <dbReference type="Pfam" id="PF02441"/>
    </source>
</evidence>
<feature type="region of interest" description="Phosphopantothenate--cysteine ligase" evidence="3">
    <location>
        <begin position="199"/>
        <end position="418"/>
    </location>
</feature>
<dbReference type="Pfam" id="PF04127">
    <property type="entry name" value="DFP"/>
    <property type="match status" value="1"/>
</dbReference>
<protein>
    <recommendedName>
        <fullName evidence="3">Coenzyme A biosynthesis bifunctional protein CoaBC</fullName>
    </recommendedName>
    <alternativeName>
        <fullName evidence="3">DNA/pantothenate metabolism flavoprotein</fullName>
    </alternativeName>
    <alternativeName>
        <fullName evidence="3">Phosphopantothenoylcysteine synthetase/decarboxylase</fullName>
        <shortName evidence="3">PPCS-PPCDC</shortName>
    </alternativeName>
    <domain>
        <recommendedName>
            <fullName evidence="3">Phosphopantothenoylcysteine decarboxylase</fullName>
            <shortName evidence="3">PPC decarboxylase</shortName>
            <shortName evidence="3">PPC-DC</shortName>
            <ecNumber evidence="3">4.1.1.36</ecNumber>
        </recommendedName>
        <alternativeName>
            <fullName evidence="3">CoaC</fullName>
        </alternativeName>
    </domain>
    <domain>
        <recommendedName>
            <fullName evidence="3">Phosphopantothenate--cysteine ligase</fullName>
            <ecNumber evidence="3">6.3.2.5</ecNumber>
        </recommendedName>
        <alternativeName>
            <fullName evidence="3">CoaB</fullName>
        </alternativeName>
        <alternativeName>
            <fullName evidence="3">Phosphopantothenoylcysteine synthetase</fullName>
            <shortName evidence="3">PPC synthetase</shortName>
            <shortName evidence="3">PPC-S</shortName>
        </alternativeName>
    </domain>
</protein>
<keyword evidence="3" id="KW-0285">Flavoprotein</keyword>
<dbReference type="GO" id="GO:0015941">
    <property type="term" value="P:pantothenate catabolic process"/>
    <property type="evidence" value="ECO:0007669"/>
    <property type="project" value="InterPro"/>
</dbReference>
<dbReference type="EC" id="4.1.1.36" evidence="3"/>
<dbReference type="Pfam" id="PF02441">
    <property type="entry name" value="Flavoprotein"/>
    <property type="match status" value="1"/>
</dbReference>
<dbReference type="GO" id="GO:0004632">
    <property type="term" value="F:phosphopantothenate--cysteine ligase activity"/>
    <property type="evidence" value="ECO:0007669"/>
    <property type="project" value="UniProtKB-UniRule"/>
</dbReference>
<dbReference type="HAMAP" id="MF_02225">
    <property type="entry name" value="CoaBC"/>
    <property type="match status" value="1"/>
</dbReference>
<comment type="cofactor">
    <cofactor evidence="3">
        <name>FMN</name>
        <dbReference type="ChEBI" id="CHEBI:58210"/>
    </cofactor>
    <text evidence="3">Binds 1 FMN per subunit.</text>
</comment>
<dbReference type="Gene3D" id="3.40.50.10300">
    <property type="entry name" value="CoaB-like"/>
    <property type="match status" value="1"/>
</dbReference>
<dbReference type="SUPFAM" id="SSF52507">
    <property type="entry name" value="Homo-oligomeric flavin-containing Cys decarboxylases, HFCD"/>
    <property type="match status" value="1"/>
</dbReference>
<feature type="binding site" evidence="3">
    <location>
        <position position="303"/>
    </location>
    <ligand>
        <name>CTP</name>
        <dbReference type="ChEBI" id="CHEBI:37563"/>
    </ligand>
</feature>
<gene>
    <name evidence="3 6" type="primary">coaBC</name>
    <name evidence="6" type="ORF">GMDKAGHH_00019</name>
    <name evidence="7" type="ORF">OOGCPJEC_00017</name>
</gene>
<dbReference type="InterPro" id="IPR036551">
    <property type="entry name" value="Flavin_trans-like"/>
</dbReference>
<evidence type="ECO:0000313" key="6">
    <source>
        <dbReference type="EMBL" id="QNO45166.1"/>
    </source>
</evidence>
<dbReference type="PANTHER" id="PTHR14359:SF6">
    <property type="entry name" value="PHOSPHOPANTOTHENOYLCYSTEINE DECARBOXYLASE"/>
    <property type="match status" value="1"/>
</dbReference>
<dbReference type="SUPFAM" id="SSF102645">
    <property type="entry name" value="CoaB-like"/>
    <property type="match status" value="1"/>
</dbReference>
<organism evidence="6">
    <name type="scientific">Candidatus Methanogaster sp. ANME-2c ERB4</name>
    <dbReference type="NCBI Taxonomy" id="2759911"/>
    <lineage>
        <taxon>Archaea</taxon>
        <taxon>Methanobacteriati</taxon>
        <taxon>Methanobacteriota</taxon>
        <taxon>Stenosarchaea group</taxon>
        <taxon>Methanomicrobia</taxon>
        <taxon>Methanosarcinales</taxon>
        <taxon>ANME-2 cluster</taxon>
        <taxon>Candidatus Methanogasteraceae</taxon>
        <taxon>Candidatus Methanogaster</taxon>
    </lineage>
</organism>
<evidence type="ECO:0000259" key="5">
    <source>
        <dbReference type="Pfam" id="PF04127"/>
    </source>
</evidence>
<feature type="domain" description="Flavoprotein" evidence="4">
    <location>
        <begin position="10"/>
        <end position="171"/>
    </location>
</feature>
<comment type="caution">
    <text evidence="3">Lacks conserved residue(s) required for the propagation of feature annotation.</text>
</comment>
<dbReference type="Gene3D" id="3.40.50.1950">
    <property type="entry name" value="Flavin prenyltransferase-like"/>
    <property type="match status" value="1"/>
</dbReference>
<dbReference type="GO" id="GO:0015937">
    <property type="term" value="P:coenzyme A biosynthetic process"/>
    <property type="evidence" value="ECO:0007669"/>
    <property type="project" value="UniProtKB-UniRule"/>
</dbReference>
<feature type="region of interest" description="Phosphopantothenoylcysteine decarboxylase" evidence="3">
    <location>
        <begin position="1"/>
        <end position="198"/>
    </location>
</feature>
<dbReference type="GO" id="GO:0004633">
    <property type="term" value="F:phosphopantothenoylcysteine decarboxylase activity"/>
    <property type="evidence" value="ECO:0007669"/>
    <property type="project" value="UniProtKB-UniRule"/>
</dbReference>
<dbReference type="UniPathway" id="UPA00241"/>
<evidence type="ECO:0000256" key="1">
    <source>
        <dbReference type="ARBA" id="ARBA00022793"/>
    </source>
</evidence>
<keyword evidence="2 3" id="KW-0456">Lyase</keyword>
<dbReference type="AlphaFoldDB" id="A0A7G9YAY2"/>
<comment type="similarity">
    <text evidence="3">In the N-terminal section; belongs to the HFCD (homo-oligomeric flavin containing Cys decarboxylase) superfamily.</text>
</comment>
<comment type="catalytic activity">
    <reaction evidence="3">
        <text>(R)-4'-phosphopantothenate + L-cysteine + CTP = N-[(R)-4-phosphopantothenoyl]-L-cysteine + CMP + diphosphate + H(+)</text>
        <dbReference type="Rhea" id="RHEA:19397"/>
        <dbReference type="ChEBI" id="CHEBI:10986"/>
        <dbReference type="ChEBI" id="CHEBI:15378"/>
        <dbReference type="ChEBI" id="CHEBI:33019"/>
        <dbReference type="ChEBI" id="CHEBI:35235"/>
        <dbReference type="ChEBI" id="CHEBI:37563"/>
        <dbReference type="ChEBI" id="CHEBI:59458"/>
        <dbReference type="ChEBI" id="CHEBI:60377"/>
        <dbReference type="EC" id="6.3.2.5"/>
    </reaction>
</comment>
<keyword evidence="3" id="KW-0511">Multifunctional enzyme</keyword>
<dbReference type="GO" id="GO:0010181">
    <property type="term" value="F:FMN binding"/>
    <property type="evidence" value="ECO:0007669"/>
    <property type="project" value="UniProtKB-UniRule"/>
</dbReference>
<comment type="cofactor">
    <cofactor evidence="3">
        <name>Mg(2+)</name>
        <dbReference type="ChEBI" id="CHEBI:18420"/>
    </cofactor>
</comment>
<feature type="binding site" evidence="3">
    <location>
        <position position="336"/>
    </location>
    <ligand>
        <name>CTP</name>
        <dbReference type="ChEBI" id="CHEBI:37563"/>
    </ligand>
</feature>
<evidence type="ECO:0000256" key="3">
    <source>
        <dbReference type="HAMAP-Rule" id="MF_02225"/>
    </source>
</evidence>
<dbReference type="InterPro" id="IPR007085">
    <property type="entry name" value="DNA/pantothenate-metab_flavo_C"/>
</dbReference>
<dbReference type="InterPro" id="IPR005252">
    <property type="entry name" value="CoaBC"/>
</dbReference>
<feature type="domain" description="DNA/pantothenate metabolism flavoprotein C-terminal" evidence="5">
    <location>
        <begin position="194"/>
        <end position="406"/>
    </location>
</feature>
<name>A0A7G9YAY2_9EURY</name>
<keyword evidence="3" id="KW-0436">Ligase</keyword>
<keyword evidence="3" id="KW-0479">Metal-binding</keyword>
<keyword evidence="3" id="KW-0460">Magnesium</keyword>
<dbReference type="InterPro" id="IPR035929">
    <property type="entry name" value="CoaB-like_sf"/>
</dbReference>
<keyword evidence="1 3" id="KW-0210">Decarboxylase</keyword>
<comment type="similarity">
    <text evidence="3">In the C-terminal section; belongs to the PPC synthetase family.</text>
</comment>
<feature type="binding site" evidence="3">
    <location>
        <position position="294"/>
    </location>
    <ligand>
        <name>CTP</name>
        <dbReference type="ChEBI" id="CHEBI:37563"/>
    </ligand>
</feature>
<evidence type="ECO:0000313" key="7">
    <source>
        <dbReference type="EMBL" id="QNO46032.1"/>
    </source>
</evidence>
<keyword evidence="3" id="KW-0288">FMN</keyword>
<dbReference type="InterPro" id="IPR003382">
    <property type="entry name" value="Flavoprotein"/>
</dbReference>
<dbReference type="EMBL" id="MT631077">
    <property type="protein sequence ID" value="QNO45166.1"/>
    <property type="molecule type" value="Genomic_DNA"/>
</dbReference>
<dbReference type="EMBL" id="MT631166">
    <property type="protein sequence ID" value="QNO46032.1"/>
    <property type="molecule type" value="Genomic_DNA"/>
</dbReference>
<dbReference type="PANTHER" id="PTHR14359">
    <property type="entry name" value="HOMO-OLIGOMERIC FLAVIN CONTAINING CYS DECARBOXYLASE FAMILY"/>
    <property type="match status" value="1"/>
</dbReference>
<sequence length="418" mass="44005">MDFTKHLADKTIVLGITGSIAAVRTIELAHELIRRGATVQAVMTEPAERIIHPDAIECATGRAAITGWTGRVSWVEYCGGAVKGDCSEGGARAAADLLLIAPCTASTIGKIAHGIPDTLVSIFATTAIGAGVPVVVAPAMHESMYNPIVRGNIEILRDQGVAIVGPVIEEGKAKIAPNDDIVRWAERVLGGYALSGIRILITGGATAEPIDPVRIITSRASGRMGAALAYEAFRRGADVTLVHRGRIGFSGIQEIYVETAEEMTGAVLDELGRGERGGAGDGYDLMISAAAISDYTLDPAADKIRSGSQLTLDLRPARKLLEAVQDVYPDLAVVGFKLETASGDVLIERAKAAMDRYGLFMVVANTVESMGGDAGEVWIITEGERDLIHTDGTKDAIAGAIFDCVERVVGLVGHRPQQ</sequence>
<proteinExistence type="inferred from homology"/>
<dbReference type="GO" id="GO:0071513">
    <property type="term" value="C:phosphopantothenoylcysteine decarboxylase complex"/>
    <property type="evidence" value="ECO:0007669"/>
    <property type="project" value="TreeGrafter"/>
</dbReference>
<comment type="pathway">
    <text evidence="3">Cofactor biosynthesis; coenzyme A biosynthesis.</text>
</comment>
<comment type="catalytic activity">
    <reaction evidence="3">
        <text>N-[(R)-4-phosphopantothenoyl]-L-cysteine + H(+) = (R)-4'-phosphopantetheine + CO2</text>
        <dbReference type="Rhea" id="RHEA:16793"/>
        <dbReference type="ChEBI" id="CHEBI:15378"/>
        <dbReference type="ChEBI" id="CHEBI:16526"/>
        <dbReference type="ChEBI" id="CHEBI:59458"/>
        <dbReference type="ChEBI" id="CHEBI:61723"/>
        <dbReference type="EC" id="4.1.1.36"/>
    </reaction>
</comment>
<dbReference type="GO" id="GO:0046872">
    <property type="term" value="F:metal ion binding"/>
    <property type="evidence" value="ECO:0007669"/>
    <property type="project" value="UniProtKB-KW"/>
</dbReference>
<reference evidence="6" key="1">
    <citation type="submission" date="2020-06" db="EMBL/GenBank/DDBJ databases">
        <title>Unique genomic features of the anaerobic methanotrophic archaea.</title>
        <authorList>
            <person name="Chadwick G.L."/>
            <person name="Skennerton C.T."/>
            <person name="Laso-Perez R."/>
            <person name="Leu A.O."/>
            <person name="Speth D.R."/>
            <person name="Yu H."/>
            <person name="Morgan-Lang C."/>
            <person name="Hatzenpichler R."/>
            <person name="Goudeau D."/>
            <person name="Malmstrom R."/>
            <person name="Brazelton W.J."/>
            <person name="Woyke T."/>
            <person name="Hallam S.J."/>
            <person name="Tyson G.W."/>
            <person name="Wegener G."/>
            <person name="Boetius A."/>
            <person name="Orphan V."/>
        </authorList>
    </citation>
    <scope>NUCLEOTIDE SEQUENCE</scope>
</reference>
<comment type="function">
    <text evidence="3">Catalyzes two sequential steps in the biosynthesis of coenzyme A. In the first step cysteine is conjugated to 4'-phosphopantothenate to form 4-phosphopantothenoylcysteine. In the second step the latter compound is decarboxylated to form 4'-phosphopantotheine.</text>
</comment>